<dbReference type="InterPro" id="IPR004314">
    <property type="entry name" value="Neprosin"/>
</dbReference>
<organism evidence="2 3">
    <name type="scientific">Oldenlandia corymbosa var. corymbosa</name>
    <dbReference type="NCBI Taxonomy" id="529605"/>
    <lineage>
        <taxon>Eukaryota</taxon>
        <taxon>Viridiplantae</taxon>
        <taxon>Streptophyta</taxon>
        <taxon>Embryophyta</taxon>
        <taxon>Tracheophyta</taxon>
        <taxon>Spermatophyta</taxon>
        <taxon>Magnoliopsida</taxon>
        <taxon>eudicotyledons</taxon>
        <taxon>Gunneridae</taxon>
        <taxon>Pentapetalae</taxon>
        <taxon>asterids</taxon>
        <taxon>lamiids</taxon>
        <taxon>Gentianales</taxon>
        <taxon>Rubiaceae</taxon>
        <taxon>Rubioideae</taxon>
        <taxon>Spermacoceae</taxon>
        <taxon>Hedyotis-Oldenlandia complex</taxon>
        <taxon>Oldenlandia</taxon>
    </lineage>
</organism>
<name>A0AAV1D8B1_OLDCO</name>
<evidence type="ECO:0000313" key="2">
    <source>
        <dbReference type="EMBL" id="CAI9103290.1"/>
    </source>
</evidence>
<gene>
    <name evidence="2" type="ORF">OLC1_LOCUS12493</name>
</gene>
<accession>A0AAV1D8B1</accession>
<keyword evidence="3" id="KW-1185">Reference proteome</keyword>
<dbReference type="Pfam" id="PF03080">
    <property type="entry name" value="Neprosin"/>
    <property type="match status" value="1"/>
</dbReference>
<evidence type="ECO:0000313" key="3">
    <source>
        <dbReference type="Proteomes" id="UP001161247"/>
    </source>
</evidence>
<feature type="domain" description="Neprosin PEP catalytic" evidence="1">
    <location>
        <begin position="1"/>
        <end position="71"/>
    </location>
</feature>
<dbReference type="EMBL" id="OX459121">
    <property type="protein sequence ID" value="CAI9103290.1"/>
    <property type="molecule type" value="Genomic_DNA"/>
</dbReference>
<dbReference type="Proteomes" id="UP001161247">
    <property type="component" value="Chromosome 4"/>
</dbReference>
<sequence length="71" mass="8002">MGSGHFPEEGLGRASYMRQLQLFNKSLYSRRVDSLKITAPTPNCYNIMLAHNKNWGDFILYGGPGRNPNCP</sequence>
<protein>
    <submittedName>
        <fullName evidence="2">OLC1v1001746C1</fullName>
    </submittedName>
</protein>
<reference evidence="2" key="1">
    <citation type="submission" date="2023-03" db="EMBL/GenBank/DDBJ databases">
        <authorList>
            <person name="Julca I."/>
        </authorList>
    </citation>
    <scope>NUCLEOTIDE SEQUENCE</scope>
</reference>
<proteinExistence type="predicted"/>
<dbReference type="PROSITE" id="PS52045">
    <property type="entry name" value="NEPROSIN_PEP_CD"/>
    <property type="match status" value="1"/>
</dbReference>
<dbReference type="AlphaFoldDB" id="A0AAV1D8B1"/>
<evidence type="ECO:0000259" key="1">
    <source>
        <dbReference type="PROSITE" id="PS52045"/>
    </source>
</evidence>